<dbReference type="AlphaFoldDB" id="A0A4V2V0S1"/>
<gene>
    <name evidence="2" type="ORF">EDC35_1183</name>
</gene>
<dbReference type="EMBL" id="SMAO01000018">
    <property type="protein sequence ID" value="TCT17617.1"/>
    <property type="molecule type" value="Genomic_DNA"/>
</dbReference>
<accession>A0A4V2V0S1</accession>
<comment type="caution">
    <text evidence="2">The sequence shown here is derived from an EMBL/GenBank/DDBJ whole genome shotgun (WGS) entry which is preliminary data.</text>
</comment>
<sequence>QTVIKPLGRLLNHLRGFFAGSTILGSGEVAMILDVQELIRMTILHERTACELNDKNQTPSV</sequence>
<evidence type="ECO:0000313" key="3">
    <source>
        <dbReference type="Proteomes" id="UP000295717"/>
    </source>
</evidence>
<dbReference type="SUPFAM" id="SSF50341">
    <property type="entry name" value="CheW-like"/>
    <property type="match status" value="1"/>
</dbReference>
<feature type="domain" description="CheW-like" evidence="1">
    <location>
        <begin position="2"/>
        <end position="40"/>
    </location>
</feature>
<dbReference type="Proteomes" id="UP000295717">
    <property type="component" value="Unassembled WGS sequence"/>
</dbReference>
<dbReference type="InterPro" id="IPR002545">
    <property type="entry name" value="CheW-lke_dom"/>
</dbReference>
<name>A0A4V2V0S1_9GAMM</name>
<protein>
    <recommendedName>
        <fullName evidence="1">CheW-like domain-containing protein</fullName>
    </recommendedName>
</protein>
<dbReference type="GO" id="GO:0007165">
    <property type="term" value="P:signal transduction"/>
    <property type="evidence" value="ECO:0007669"/>
    <property type="project" value="InterPro"/>
</dbReference>
<dbReference type="GO" id="GO:0006935">
    <property type="term" value="P:chemotaxis"/>
    <property type="evidence" value="ECO:0007669"/>
    <property type="project" value="InterPro"/>
</dbReference>
<reference evidence="2 3" key="1">
    <citation type="submission" date="2019-03" db="EMBL/GenBank/DDBJ databases">
        <title>Genomic Encyclopedia of Type Strains, Phase IV (KMG-IV): sequencing the most valuable type-strain genomes for metagenomic binning, comparative biology and taxonomic classification.</title>
        <authorList>
            <person name="Goeker M."/>
        </authorList>
    </citation>
    <scope>NUCLEOTIDE SEQUENCE [LARGE SCALE GENOMIC DNA]</scope>
    <source>
        <strain evidence="2 3">DSM 13587</strain>
    </source>
</reference>
<evidence type="ECO:0000259" key="1">
    <source>
        <dbReference type="Pfam" id="PF01584"/>
    </source>
</evidence>
<proteinExistence type="predicted"/>
<evidence type="ECO:0000313" key="2">
    <source>
        <dbReference type="EMBL" id="TCT17617.1"/>
    </source>
</evidence>
<feature type="non-terminal residue" evidence="2">
    <location>
        <position position="1"/>
    </location>
</feature>
<dbReference type="InterPro" id="IPR036061">
    <property type="entry name" value="CheW-like_dom_sf"/>
</dbReference>
<dbReference type="RefSeq" id="WP_132978718.1">
    <property type="nucleotide sequence ID" value="NZ_SMAO01000018.1"/>
</dbReference>
<dbReference type="Gene3D" id="2.30.30.40">
    <property type="entry name" value="SH3 Domains"/>
    <property type="match status" value="1"/>
</dbReference>
<keyword evidence="3" id="KW-1185">Reference proteome</keyword>
<organism evidence="2 3">
    <name type="scientific">Thiobaca trueperi</name>
    <dbReference type="NCBI Taxonomy" id="127458"/>
    <lineage>
        <taxon>Bacteria</taxon>
        <taxon>Pseudomonadati</taxon>
        <taxon>Pseudomonadota</taxon>
        <taxon>Gammaproteobacteria</taxon>
        <taxon>Chromatiales</taxon>
        <taxon>Chromatiaceae</taxon>
        <taxon>Thiobaca</taxon>
    </lineage>
</organism>
<dbReference type="Pfam" id="PF01584">
    <property type="entry name" value="CheW"/>
    <property type="match status" value="1"/>
</dbReference>